<dbReference type="SMART" id="SM00474">
    <property type="entry name" value="35EXOc"/>
    <property type="match status" value="1"/>
</dbReference>
<evidence type="ECO:0000259" key="1">
    <source>
        <dbReference type="SMART" id="SM00474"/>
    </source>
</evidence>
<dbReference type="Gene3D" id="3.30.420.10">
    <property type="entry name" value="Ribonuclease H-like superfamily/Ribonuclease H"/>
    <property type="match status" value="1"/>
</dbReference>
<dbReference type="InterPro" id="IPR036397">
    <property type="entry name" value="RNaseH_sf"/>
</dbReference>
<dbReference type="InterPro" id="IPR012337">
    <property type="entry name" value="RNaseH-like_sf"/>
</dbReference>
<dbReference type="EMBL" id="KV878211">
    <property type="protein sequence ID" value="OJJ36678.1"/>
    <property type="molecule type" value="Genomic_DNA"/>
</dbReference>
<proteinExistence type="predicted"/>
<dbReference type="InterPro" id="IPR002562">
    <property type="entry name" value="3'-5'_exonuclease_dom"/>
</dbReference>
<dbReference type="GeneID" id="63745473"/>
<dbReference type="Pfam" id="PF01612">
    <property type="entry name" value="DNA_pol_A_exo1"/>
    <property type="match status" value="1"/>
</dbReference>
<gene>
    <name evidence="2" type="ORF">ASPWEDRAFT_152340</name>
</gene>
<dbReference type="VEuPathDB" id="FungiDB:ASPWEDRAFT_152340"/>
<evidence type="ECO:0000313" key="3">
    <source>
        <dbReference type="Proteomes" id="UP000184383"/>
    </source>
</evidence>
<reference evidence="3" key="1">
    <citation type="journal article" date="2017" name="Genome Biol.">
        <title>Comparative genomics reveals high biological diversity and specific adaptations in the industrially and medically important fungal genus Aspergillus.</title>
        <authorList>
            <person name="de Vries R.P."/>
            <person name="Riley R."/>
            <person name="Wiebenga A."/>
            <person name="Aguilar-Osorio G."/>
            <person name="Amillis S."/>
            <person name="Uchima C.A."/>
            <person name="Anderluh G."/>
            <person name="Asadollahi M."/>
            <person name="Askin M."/>
            <person name="Barry K."/>
            <person name="Battaglia E."/>
            <person name="Bayram O."/>
            <person name="Benocci T."/>
            <person name="Braus-Stromeyer S.A."/>
            <person name="Caldana C."/>
            <person name="Canovas D."/>
            <person name="Cerqueira G.C."/>
            <person name="Chen F."/>
            <person name="Chen W."/>
            <person name="Choi C."/>
            <person name="Clum A."/>
            <person name="Dos Santos R.A."/>
            <person name="Damasio A.R."/>
            <person name="Diallinas G."/>
            <person name="Emri T."/>
            <person name="Fekete E."/>
            <person name="Flipphi M."/>
            <person name="Freyberg S."/>
            <person name="Gallo A."/>
            <person name="Gournas C."/>
            <person name="Habgood R."/>
            <person name="Hainaut M."/>
            <person name="Harispe M.L."/>
            <person name="Henrissat B."/>
            <person name="Hilden K.S."/>
            <person name="Hope R."/>
            <person name="Hossain A."/>
            <person name="Karabika E."/>
            <person name="Karaffa L."/>
            <person name="Karanyi Z."/>
            <person name="Krasevec N."/>
            <person name="Kuo A."/>
            <person name="Kusch H."/>
            <person name="LaButti K."/>
            <person name="Lagendijk E.L."/>
            <person name="Lapidus A."/>
            <person name="Levasseur A."/>
            <person name="Lindquist E."/>
            <person name="Lipzen A."/>
            <person name="Logrieco A.F."/>
            <person name="MacCabe A."/>
            <person name="Maekelae M.R."/>
            <person name="Malavazi I."/>
            <person name="Melin P."/>
            <person name="Meyer V."/>
            <person name="Mielnichuk N."/>
            <person name="Miskei M."/>
            <person name="Molnar A.P."/>
            <person name="Mule G."/>
            <person name="Ngan C.Y."/>
            <person name="Orejas M."/>
            <person name="Orosz E."/>
            <person name="Ouedraogo J.P."/>
            <person name="Overkamp K.M."/>
            <person name="Park H.-S."/>
            <person name="Perrone G."/>
            <person name="Piumi F."/>
            <person name="Punt P.J."/>
            <person name="Ram A.F."/>
            <person name="Ramon A."/>
            <person name="Rauscher S."/>
            <person name="Record E."/>
            <person name="Riano-Pachon D.M."/>
            <person name="Robert V."/>
            <person name="Roehrig J."/>
            <person name="Ruller R."/>
            <person name="Salamov A."/>
            <person name="Salih N.S."/>
            <person name="Samson R.A."/>
            <person name="Sandor E."/>
            <person name="Sanguinetti M."/>
            <person name="Schuetze T."/>
            <person name="Sepcic K."/>
            <person name="Shelest E."/>
            <person name="Sherlock G."/>
            <person name="Sophianopoulou V."/>
            <person name="Squina F.M."/>
            <person name="Sun H."/>
            <person name="Susca A."/>
            <person name="Todd R.B."/>
            <person name="Tsang A."/>
            <person name="Unkles S.E."/>
            <person name="van de Wiele N."/>
            <person name="van Rossen-Uffink D."/>
            <person name="Oliveira J.V."/>
            <person name="Vesth T.C."/>
            <person name="Visser J."/>
            <person name="Yu J.-H."/>
            <person name="Zhou M."/>
            <person name="Andersen M.R."/>
            <person name="Archer D.B."/>
            <person name="Baker S.E."/>
            <person name="Benoit I."/>
            <person name="Brakhage A.A."/>
            <person name="Braus G.H."/>
            <person name="Fischer R."/>
            <person name="Frisvad J.C."/>
            <person name="Goldman G.H."/>
            <person name="Houbraken J."/>
            <person name="Oakley B."/>
            <person name="Pocsi I."/>
            <person name="Scazzocchio C."/>
            <person name="Seiboth B."/>
            <person name="vanKuyk P.A."/>
            <person name="Wortman J."/>
            <person name="Dyer P.S."/>
            <person name="Grigoriev I.V."/>
        </authorList>
    </citation>
    <scope>NUCLEOTIDE SEQUENCE [LARGE SCALE GENOMIC DNA]</scope>
    <source>
        <strain evidence="3">DTO 134E9</strain>
    </source>
</reference>
<dbReference type="SUPFAM" id="SSF53098">
    <property type="entry name" value="Ribonuclease H-like"/>
    <property type="match status" value="1"/>
</dbReference>
<dbReference type="GO" id="GO:0006139">
    <property type="term" value="P:nucleobase-containing compound metabolic process"/>
    <property type="evidence" value="ECO:0007669"/>
    <property type="project" value="InterPro"/>
</dbReference>
<dbReference type="OrthoDB" id="26838at2759"/>
<organism evidence="2 3">
    <name type="scientific">Aspergillus wentii DTO 134E9</name>
    <dbReference type="NCBI Taxonomy" id="1073089"/>
    <lineage>
        <taxon>Eukaryota</taxon>
        <taxon>Fungi</taxon>
        <taxon>Dikarya</taxon>
        <taxon>Ascomycota</taxon>
        <taxon>Pezizomycotina</taxon>
        <taxon>Eurotiomycetes</taxon>
        <taxon>Eurotiomycetidae</taxon>
        <taxon>Eurotiales</taxon>
        <taxon>Aspergillaceae</taxon>
        <taxon>Aspergillus</taxon>
        <taxon>Aspergillus subgen. Cremei</taxon>
    </lineage>
</organism>
<keyword evidence="3" id="KW-1185">Reference proteome</keyword>
<dbReference type="PANTHER" id="PTHR43040:SF1">
    <property type="entry name" value="RIBONUCLEASE D"/>
    <property type="match status" value="1"/>
</dbReference>
<dbReference type="STRING" id="1073089.A0A1L9RPA9"/>
<name>A0A1L9RPA9_ASPWE</name>
<feature type="domain" description="3'-5' exonuclease" evidence="1">
    <location>
        <begin position="51"/>
        <end position="255"/>
    </location>
</feature>
<accession>A0A1L9RPA9</accession>
<evidence type="ECO:0000313" key="2">
    <source>
        <dbReference type="EMBL" id="OJJ36678.1"/>
    </source>
</evidence>
<dbReference type="RefSeq" id="XP_040690354.1">
    <property type="nucleotide sequence ID" value="XM_040829625.1"/>
</dbReference>
<sequence length="296" mass="32967">MSCTITCEEVTVGDKGAKPPPWVCIEANWDPTFLDLTASLEQMKLNGELSFKLVDTCAGVAELVEALTDLPVSPPSLYVDLEGVNLSRHGTVSILQIYVLPQDQSYLVDVYTLGGEAFSTKAPNGRTLRDILESPTIPKVFFDVRNDSDALYGNFGVNLGGVQDLQLMELATRRFSRRYVSGLAKCIERDAIMPFAKRQLWKAAKEKGLDLYAPQRGGSFEVFNARPLSDDLALYCVQDVRSLPDLWETYHRRMTPAWAAMVEKTVRDRIAESQSASYESNGSQKALAPQGWFKLR</sequence>
<dbReference type="GO" id="GO:0003676">
    <property type="term" value="F:nucleic acid binding"/>
    <property type="evidence" value="ECO:0007669"/>
    <property type="project" value="InterPro"/>
</dbReference>
<dbReference type="PANTHER" id="PTHR43040">
    <property type="entry name" value="RIBONUCLEASE D"/>
    <property type="match status" value="1"/>
</dbReference>
<dbReference type="Proteomes" id="UP000184383">
    <property type="component" value="Unassembled WGS sequence"/>
</dbReference>
<protein>
    <recommendedName>
        <fullName evidence="1">3'-5' exonuclease domain-containing protein</fullName>
    </recommendedName>
</protein>
<dbReference type="AlphaFoldDB" id="A0A1L9RPA9"/>
<dbReference type="GO" id="GO:0008408">
    <property type="term" value="F:3'-5' exonuclease activity"/>
    <property type="evidence" value="ECO:0007669"/>
    <property type="project" value="InterPro"/>
</dbReference>